<keyword evidence="3" id="KW-1185">Reference proteome</keyword>
<proteinExistence type="predicted"/>
<name>A0A7G2CL74_9TRYP</name>
<reference evidence="2 3" key="1">
    <citation type="submission" date="2020-08" db="EMBL/GenBank/DDBJ databases">
        <authorList>
            <person name="Newling K."/>
            <person name="Davey J."/>
            <person name="Forrester S."/>
        </authorList>
    </citation>
    <scope>NUCLEOTIDE SEQUENCE [LARGE SCALE GENOMIC DNA]</scope>
    <source>
        <strain evidence="3">Crithidia deanei Carvalho (ATCC PRA-265)</strain>
    </source>
</reference>
<evidence type="ECO:0000313" key="3">
    <source>
        <dbReference type="Proteomes" id="UP000515908"/>
    </source>
</evidence>
<dbReference type="AlphaFoldDB" id="A0A7G2CL74"/>
<feature type="region of interest" description="Disordered" evidence="1">
    <location>
        <begin position="1"/>
        <end position="61"/>
    </location>
</feature>
<evidence type="ECO:0000313" key="2">
    <source>
        <dbReference type="EMBL" id="CAD2218992.1"/>
    </source>
</evidence>
<dbReference type="Proteomes" id="UP000515908">
    <property type="component" value="Chromosome 12"/>
</dbReference>
<feature type="compositionally biased region" description="Polar residues" evidence="1">
    <location>
        <begin position="26"/>
        <end position="44"/>
    </location>
</feature>
<dbReference type="VEuPathDB" id="TriTrypDB:ADEAN_000648500"/>
<feature type="compositionally biased region" description="Polar residues" evidence="1">
    <location>
        <begin position="263"/>
        <end position="272"/>
    </location>
</feature>
<accession>A0A7G2CL74</accession>
<organism evidence="2 3">
    <name type="scientific">Angomonas deanei</name>
    <dbReference type="NCBI Taxonomy" id="59799"/>
    <lineage>
        <taxon>Eukaryota</taxon>
        <taxon>Discoba</taxon>
        <taxon>Euglenozoa</taxon>
        <taxon>Kinetoplastea</taxon>
        <taxon>Metakinetoplastina</taxon>
        <taxon>Trypanosomatida</taxon>
        <taxon>Trypanosomatidae</taxon>
        <taxon>Strigomonadinae</taxon>
        <taxon>Angomonas</taxon>
    </lineage>
</organism>
<sequence>MNSTRNNGALYYSQRSAPPRDDEDSLTQFLKEQNKQGFTSSSYWGHTGGEVAPREADDTTGKHGYRFQEEINRKLVPFPKETTSMPVNRDYTTTGFHKLREGAGEALNAGDPMNANQLRRLRELQGPDGDLTNGGSVKPRFLTTDTATRRMPSEFDDDVMRALREGQELEDELRRKLEALKKNPYGTEEPDAYRVTSDDYIDMTGIDPSSWRVREEDPNDPSATLDVYRSRYNNVEKEGPKRRERTQISLQRQLEVNPKELRNTLTGTTRSQLPRGYEPWSAKDWRSTTHTEHTDYDREKANLMNTRDATEPLRNRNYALTQDHELAVSQKEDRLRTRNQGEWNTEYTENFEDRLDQASVDKSHAVKGVWDIKNGVYTINPHFHHPRDDTDTGELYTASQIVPGQYTTMSQQPLHGVNYLGSTK</sequence>
<protein>
    <submittedName>
        <fullName evidence="2">Uncharacterized protein</fullName>
    </submittedName>
</protein>
<dbReference type="EMBL" id="LR877156">
    <property type="protein sequence ID" value="CAD2218992.1"/>
    <property type="molecule type" value="Genomic_DNA"/>
</dbReference>
<evidence type="ECO:0000256" key="1">
    <source>
        <dbReference type="SAM" id="MobiDB-lite"/>
    </source>
</evidence>
<gene>
    <name evidence="2" type="ORF">ADEAN_000648500</name>
</gene>
<feature type="region of interest" description="Disordered" evidence="1">
    <location>
        <begin position="235"/>
        <end position="293"/>
    </location>
</feature>
<dbReference type="OrthoDB" id="240272at2759"/>
<feature type="compositionally biased region" description="Basic and acidic residues" evidence="1">
    <location>
        <begin position="281"/>
        <end position="293"/>
    </location>
</feature>
<feature type="compositionally biased region" description="Basic and acidic residues" evidence="1">
    <location>
        <begin position="52"/>
        <end position="61"/>
    </location>
</feature>